<organism evidence="1 2">
    <name type="scientific">Paramecium tetraurelia</name>
    <dbReference type="NCBI Taxonomy" id="5888"/>
    <lineage>
        <taxon>Eukaryota</taxon>
        <taxon>Sar</taxon>
        <taxon>Alveolata</taxon>
        <taxon>Ciliophora</taxon>
        <taxon>Intramacronucleata</taxon>
        <taxon>Oligohymenophorea</taxon>
        <taxon>Peniculida</taxon>
        <taxon>Parameciidae</taxon>
        <taxon>Paramecium</taxon>
    </lineage>
</organism>
<protein>
    <recommendedName>
        <fullName evidence="3">Endonuclease/exonuclease/phosphatase domain-containing protein</fullName>
    </recommendedName>
</protein>
<evidence type="ECO:0000313" key="1">
    <source>
        <dbReference type="EMBL" id="CAK91500.1"/>
    </source>
</evidence>
<dbReference type="Proteomes" id="UP000000600">
    <property type="component" value="Unassembled WGS sequence"/>
</dbReference>
<dbReference type="Gene3D" id="3.60.10.10">
    <property type="entry name" value="Endonuclease/exonuclease/phosphatase"/>
    <property type="match status" value="1"/>
</dbReference>
<proteinExistence type="predicted"/>
<keyword evidence="2" id="KW-1185">Reference proteome</keyword>
<evidence type="ECO:0008006" key="3">
    <source>
        <dbReference type="Google" id="ProtNLM"/>
    </source>
</evidence>
<sequence length="172" mass="20036">MKQQKYQRRTPNNFKKILKKNPAQKMSQGMKAKSGVKNVVLDPMPQGLHTMPISAPNIKEKHLQITDITRTSSSIENEAQSLKNPIEKNQDTKLKILCWNISSIKKNTFQEIQQQKPHLICLQEVRNKALKDSIKYKYLFDQKRSHHSGRIIIGIHKQFQSRIQPNITLTQR</sequence>
<dbReference type="RefSeq" id="XP_001458897.1">
    <property type="nucleotide sequence ID" value="XM_001458860.1"/>
</dbReference>
<dbReference type="InterPro" id="IPR036691">
    <property type="entry name" value="Endo/exonu/phosph_ase_sf"/>
</dbReference>
<dbReference type="SUPFAM" id="SSF56219">
    <property type="entry name" value="DNase I-like"/>
    <property type="match status" value="1"/>
</dbReference>
<reference evidence="1 2" key="1">
    <citation type="journal article" date="2006" name="Nature">
        <title>Global trends of whole-genome duplications revealed by the ciliate Paramecium tetraurelia.</title>
        <authorList>
            <consortium name="Genoscope"/>
            <person name="Aury J.-M."/>
            <person name="Jaillon O."/>
            <person name="Duret L."/>
            <person name="Noel B."/>
            <person name="Jubin C."/>
            <person name="Porcel B.M."/>
            <person name="Segurens B."/>
            <person name="Daubin V."/>
            <person name="Anthouard V."/>
            <person name="Aiach N."/>
            <person name="Arnaiz O."/>
            <person name="Billaut A."/>
            <person name="Beisson J."/>
            <person name="Blanc I."/>
            <person name="Bouhouche K."/>
            <person name="Camara F."/>
            <person name="Duharcourt S."/>
            <person name="Guigo R."/>
            <person name="Gogendeau D."/>
            <person name="Katinka M."/>
            <person name="Keller A.-M."/>
            <person name="Kissmehl R."/>
            <person name="Klotz C."/>
            <person name="Koll F."/>
            <person name="Le Moue A."/>
            <person name="Lepere C."/>
            <person name="Malinsky S."/>
            <person name="Nowacki M."/>
            <person name="Nowak J.K."/>
            <person name="Plattner H."/>
            <person name="Poulain J."/>
            <person name="Ruiz F."/>
            <person name="Serrano V."/>
            <person name="Zagulski M."/>
            <person name="Dessen P."/>
            <person name="Betermier M."/>
            <person name="Weissenbach J."/>
            <person name="Scarpelli C."/>
            <person name="Schachter V."/>
            <person name="Sperling L."/>
            <person name="Meyer E."/>
            <person name="Cohen J."/>
            <person name="Wincker P."/>
        </authorList>
    </citation>
    <scope>NUCLEOTIDE SEQUENCE [LARGE SCALE GENOMIC DNA]</scope>
    <source>
        <strain evidence="1 2">Stock d4-2</strain>
    </source>
</reference>
<gene>
    <name evidence="1" type="ORF">GSPATT00024228001</name>
</gene>
<dbReference type="AlphaFoldDB" id="A0E883"/>
<dbReference type="HOGENOM" id="CLU_1558248_0_0_1"/>
<dbReference type="GeneID" id="5044682"/>
<dbReference type="EMBL" id="CT868663">
    <property type="protein sequence ID" value="CAK91500.1"/>
    <property type="molecule type" value="Genomic_DNA"/>
</dbReference>
<dbReference type="KEGG" id="ptm:GSPATT00024228001"/>
<name>A0E883_PARTE</name>
<dbReference type="InParanoid" id="A0E883"/>
<evidence type="ECO:0000313" key="2">
    <source>
        <dbReference type="Proteomes" id="UP000000600"/>
    </source>
</evidence>
<accession>A0E883</accession>